<feature type="region of interest" description="Disordered" evidence="2">
    <location>
        <begin position="466"/>
        <end position="515"/>
    </location>
</feature>
<dbReference type="SUPFAM" id="SSF48452">
    <property type="entry name" value="TPR-like"/>
    <property type="match status" value="2"/>
</dbReference>
<sequence>MKCIKCGRPVGVGRYCNACGFDNKHIAKALNTADYYYNIGLEKAQMHDLSGAEMYLKKALTYNKSHKNARNLLGLVYNEMGEGGKAYIQWKVSAKLSSVEENIANLYIKQMEEHPAVFEEINETAKKYNAALSYAKQGSDDLAMIQVKKVLSVTPNFVNAHLLFALLHMRAGDNASAQADLNNALAIDRYNTTARRYLKEIGENPETVAEKIPADALKPDNENLKNVRPVDHYEDPNKETWKQFVYMLIGLAIGVVAMFVLVIPSVKASVSVDYNNLKKEYSQTTNKKDAEINTLKDDKKSLQKKNKKLTKRLKVYEGSNGEDSMYDSILKASQAYSSGNYVECAKHLLKVDKDSLPSSTAKKLYTSMKDKAFQNAATQLYNSGDASYKSYKYEDALEDFELSYKYDKSYSTQYQIARCYTKLNKNTEKAKEYFYDIINNSGDSDLIRKAANYGLGMTVNSAKEAAAKAKGGSTKSSDSKSDSDDDSTDSSESKKSSSKSTTEEDFSTDTADDNE</sequence>
<dbReference type="RefSeq" id="WP_147608501.1">
    <property type="nucleotide sequence ID" value="NZ_JAFIQO010000132.1"/>
</dbReference>
<dbReference type="Pfam" id="PF13181">
    <property type="entry name" value="TPR_8"/>
    <property type="match status" value="1"/>
</dbReference>
<keyword evidence="5" id="KW-1185">Reference proteome</keyword>
<evidence type="ECO:0000256" key="3">
    <source>
        <dbReference type="SAM" id="Phobius"/>
    </source>
</evidence>
<evidence type="ECO:0000313" key="4">
    <source>
        <dbReference type="EMBL" id="MBP0057822.1"/>
    </source>
</evidence>
<feature type="coiled-coil region" evidence="1">
    <location>
        <begin position="274"/>
        <end position="319"/>
    </location>
</feature>
<keyword evidence="3" id="KW-0812">Transmembrane</keyword>
<evidence type="ECO:0000256" key="2">
    <source>
        <dbReference type="SAM" id="MobiDB-lite"/>
    </source>
</evidence>
<feature type="compositionally biased region" description="Low complexity" evidence="2">
    <location>
        <begin position="466"/>
        <end position="476"/>
    </location>
</feature>
<dbReference type="Gene3D" id="1.25.40.10">
    <property type="entry name" value="Tetratricopeptide repeat domain"/>
    <property type="match status" value="3"/>
</dbReference>
<proteinExistence type="predicted"/>
<evidence type="ECO:0000256" key="1">
    <source>
        <dbReference type="SAM" id="Coils"/>
    </source>
</evidence>
<dbReference type="Proteomes" id="UP001315001">
    <property type="component" value="Unassembled WGS sequence"/>
</dbReference>
<keyword evidence="3" id="KW-0472">Membrane</keyword>
<keyword evidence="1" id="KW-0175">Coiled coil</keyword>
<organism evidence="4 5">
    <name type="scientific">Anaerobutyricum soehngenii</name>
    <dbReference type="NCBI Taxonomy" id="105843"/>
    <lineage>
        <taxon>Bacteria</taxon>
        <taxon>Bacillati</taxon>
        <taxon>Bacillota</taxon>
        <taxon>Clostridia</taxon>
        <taxon>Lachnospirales</taxon>
        <taxon>Lachnospiraceae</taxon>
        <taxon>Anaerobutyricum</taxon>
    </lineage>
</organism>
<feature type="transmembrane region" description="Helical" evidence="3">
    <location>
        <begin position="244"/>
        <end position="266"/>
    </location>
</feature>
<comment type="caution">
    <text evidence="4">The sequence shown here is derived from an EMBL/GenBank/DDBJ whole genome shotgun (WGS) entry which is preliminary data.</text>
</comment>
<reference evidence="4 5" key="1">
    <citation type="submission" date="2021-02" db="EMBL/GenBank/DDBJ databases">
        <title>Lactate utilizing bacteria of the human gut.</title>
        <authorList>
            <person name="Sheridan P.O."/>
        </authorList>
    </citation>
    <scope>NUCLEOTIDE SEQUENCE [LARGE SCALE GENOMIC DNA]</scope>
    <source>
        <strain evidence="4 5">HTF-83D</strain>
    </source>
</reference>
<dbReference type="EMBL" id="JAFIQO010000132">
    <property type="protein sequence ID" value="MBP0057822.1"/>
    <property type="molecule type" value="Genomic_DNA"/>
</dbReference>
<keyword evidence="3" id="KW-1133">Transmembrane helix</keyword>
<feature type="compositionally biased region" description="Acidic residues" evidence="2">
    <location>
        <begin position="503"/>
        <end position="515"/>
    </location>
</feature>
<dbReference type="InterPro" id="IPR011990">
    <property type="entry name" value="TPR-like_helical_dom_sf"/>
</dbReference>
<dbReference type="SMART" id="SM00028">
    <property type="entry name" value="TPR"/>
    <property type="match status" value="4"/>
</dbReference>
<accession>A0ABS3ZKH6</accession>
<gene>
    <name evidence="4" type="ORF">JYQ75_10530</name>
</gene>
<evidence type="ECO:0008006" key="6">
    <source>
        <dbReference type="Google" id="ProtNLM"/>
    </source>
</evidence>
<name>A0ABS3ZKH6_9FIRM</name>
<protein>
    <recommendedName>
        <fullName evidence="6">Tetratricopeptide repeat protein</fullName>
    </recommendedName>
</protein>
<dbReference type="InterPro" id="IPR019734">
    <property type="entry name" value="TPR_rpt"/>
</dbReference>
<evidence type="ECO:0000313" key="5">
    <source>
        <dbReference type="Proteomes" id="UP001315001"/>
    </source>
</evidence>